<accession>A0A284S043</accession>
<dbReference type="AlphaFoldDB" id="A0A284S043"/>
<protein>
    <submittedName>
        <fullName evidence="1">Uncharacterized protein</fullName>
    </submittedName>
</protein>
<dbReference type="Proteomes" id="UP000219338">
    <property type="component" value="Unassembled WGS sequence"/>
</dbReference>
<organism evidence="1 2">
    <name type="scientific">Armillaria ostoyae</name>
    <name type="common">Armillaria root rot fungus</name>
    <dbReference type="NCBI Taxonomy" id="47428"/>
    <lineage>
        <taxon>Eukaryota</taxon>
        <taxon>Fungi</taxon>
        <taxon>Dikarya</taxon>
        <taxon>Basidiomycota</taxon>
        <taxon>Agaricomycotina</taxon>
        <taxon>Agaricomycetes</taxon>
        <taxon>Agaricomycetidae</taxon>
        <taxon>Agaricales</taxon>
        <taxon>Marasmiineae</taxon>
        <taxon>Physalacriaceae</taxon>
        <taxon>Armillaria</taxon>
    </lineage>
</organism>
<sequence length="75" mass="8356">MTRHQEDGVGGTRACEGQDSASCYDCIHNGSYQEARLIHMYSLSSFRMLWAANPQYKDVEVIAPALHPSLPPFLS</sequence>
<name>A0A284S043_ARMOS</name>
<gene>
    <name evidence="1" type="ORF">ARMOST_17803</name>
</gene>
<dbReference type="EMBL" id="FUEG01000023">
    <property type="protein sequence ID" value="SJL14347.1"/>
    <property type="molecule type" value="Genomic_DNA"/>
</dbReference>
<proteinExistence type="predicted"/>
<evidence type="ECO:0000313" key="2">
    <source>
        <dbReference type="Proteomes" id="UP000219338"/>
    </source>
</evidence>
<keyword evidence="2" id="KW-1185">Reference proteome</keyword>
<evidence type="ECO:0000313" key="1">
    <source>
        <dbReference type="EMBL" id="SJL14347.1"/>
    </source>
</evidence>
<reference evidence="2" key="1">
    <citation type="journal article" date="2017" name="Nat. Ecol. Evol.">
        <title>Genome expansion and lineage-specific genetic innovations in the forest pathogenic fungi Armillaria.</title>
        <authorList>
            <person name="Sipos G."/>
            <person name="Prasanna A.N."/>
            <person name="Walter M.C."/>
            <person name="O'Connor E."/>
            <person name="Balint B."/>
            <person name="Krizsan K."/>
            <person name="Kiss B."/>
            <person name="Hess J."/>
            <person name="Varga T."/>
            <person name="Slot J."/>
            <person name="Riley R."/>
            <person name="Boka B."/>
            <person name="Rigling D."/>
            <person name="Barry K."/>
            <person name="Lee J."/>
            <person name="Mihaltcheva S."/>
            <person name="LaButti K."/>
            <person name="Lipzen A."/>
            <person name="Waldron R."/>
            <person name="Moloney N.M."/>
            <person name="Sperisen C."/>
            <person name="Kredics L."/>
            <person name="Vagvoelgyi C."/>
            <person name="Patrignani A."/>
            <person name="Fitzpatrick D."/>
            <person name="Nagy I."/>
            <person name="Doyle S."/>
            <person name="Anderson J.B."/>
            <person name="Grigoriev I.V."/>
            <person name="Gueldener U."/>
            <person name="Muensterkoetter M."/>
            <person name="Nagy L.G."/>
        </authorList>
    </citation>
    <scope>NUCLEOTIDE SEQUENCE [LARGE SCALE GENOMIC DNA]</scope>
    <source>
        <strain evidence="2">C18/9</strain>
    </source>
</reference>